<dbReference type="InterPro" id="IPR036388">
    <property type="entry name" value="WH-like_DNA-bd_sf"/>
</dbReference>
<dbReference type="GO" id="GO:0003824">
    <property type="term" value="F:catalytic activity"/>
    <property type="evidence" value="ECO:0007669"/>
    <property type="project" value="InterPro"/>
</dbReference>
<dbReference type="STRING" id="1618434.UR52_C0021G0002"/>
<gene>
    <name evidence="3" type="ORF">UR52_C0021G0002</name>
</gene>
<dbReference type="CDD" id="cd06445">
    <property type="entry name" value="ATase"/>
    <property type="match status" value="1"/>
</dbReference>
<dbReference type="Pfam" id="PF01035">
    <property type="entry name" value="DNA_binding_1"/>
    <property type="match status" value="1"/>
</dbReference>
<sequence>MKSINSRSTPLVYQFLLQIPKGKVVTYGMIAKQIGCKSARLIGNILHQNPNPQKFPCYKVVNAEGKIAINYAYGGKKEQIKRLKKDGIEVKNDKVNLKKYLWTPKM</sequence>
<dbReference type="PANTHER" id="PTHR42942:SF1">
    <property type="entry name" value="ALKYLTRANSFERASE-LIKE PROTEIN 1"/>
    <property type="match status" value="1"/>
</dbReference>
<evidence type="ECO:0000259" key="2">
    <source>
        <dbReference type="Pfam" id="PF01035"/>
    </source>
</evidence>
<dbReference type="InterPro" id="IPR014048">
    <property type="entry name" value="MethylDNA_cys_MeTrfase_DNA-bd"/>
</dbReference>
<protein>
    <recommendedName>
        <fullName evidence="2">Methylated-DNA-[protein]-cysteine S-methyltransferase DNA binding domain-containing protein</fullName>
    </recommendedName>
</protein>
<accession>A0A0G0B3K2</accession>
<evidence type="ECO:0000313" key="4">
    <source>
        <dbReference type="Proteomes" id="UP000034176"/>
    </source>
</evidence>
<evidence type="ECO:0000313" key="3">
    <source>
        <dbReference type="EMBL" id="KKP58246.1"/>
    </source>
</evidence>
<keyword evidence="1" id="KW-0227">DNA damage</keyword>
<name>A0A0G0B3K2_9BACT</name>
<dbReference type="PANTHER" id="PTHR42942">
    <property type="entry name" value="6-O-METHYLGUANINE DNA METHYLTRANSFERASE"/>
    <property type="match status" value="1"/>
</dbReference>
<dbReference type="InterPro" id="IPR036217">
    <property type="entry name" value="MethylDNA_cys_MeTrfase_DNAb"/>
</dbReference>
<dbReference type="NCBIfam" id="TIGR00589">
    <property type="entry name" value="ogt"/>
    <property type="match status" value="1"/>
</dbReference>
<dbReference type="GO" id="GO:0006281">
    <property type="term" value="P:DNA repair"/>
    <property type="evidence" value="ECO:0007669"/>
    <property type="project" value="InterPro"/>
</dbReference>
<dbReference type="Gene3D" id="1.10.10.10">
    <property type="entry name" value="Winged helix-like DNA-binding domain superfamily/Winged helix DNA-binding domain"/>
    <property type="match status" value="1"/>
</dbReference>
<dbReference type="EMBL" id="LBPN01000021">
    <property type="protein sequence ID" value="KKP58246.1"/>
    <property type="molecule type" value="Genomic_DNA"/>
</dbReference>
<dbReference type="AlphaFoldDB" id="A0A0G0B3K2"/>
<dbReference type="Proteomes" id="UP000034176">
    <property type="component" value="Unassembled WGS sequence"/>
</dbReference>
<dbReference type="InterPro" id="IPR052520">
    <property type="entry name" value="ATL_DNA_repair"/>
</dbReference>
<organism evidence="3 4">
    <name type="scientific">Candidatus Gottesmanbacteria bacterium GW2011_GWA1_34_13</name>
    <dbReference type="NCBI Taxonomy" id="1618434"/>
    <lineage>
        <taxon>Bacteria</taxon>
        <taxon>Candidatus Gottesmaniibacteriota</taxon>
    </lineage>
</organism>
<comment type="caution">
    <text evidence="3">The sequence shown here is derived from an EMBL/GenBank/DDBJ whole genome shotgun (WGS) entry which is preliminary data.</text>
</comment>
<proteinExistence type="predicted"/>
<dbReference type="SUPFAM" id="SSF46767">
    <property type="entry name" value="Methylated DNA-protein cysteine methyltransferase, C-terminal domain"/>
    <property type="match status" value="1"/>
</dbReference>
<evidence type="ECO:0000256" key="1">
    <source>
        <dbReference type="ARBA" id="ARBA00022763"/>
    </source>
</evidence>
<reference evidence="3 4" key="1">
    <citation type="journal article" date="2015" name="Nature">
        <title>rRNA introns, odd ribosomes, and small enigmatic genomes across a large radiation of phyla.</title>
        <authorList>
            <person name="Brown C.T."/>
            <person name="Hug L.A."/>
            <person name="Thomas B.C."/>
            <person name="Sharon I."/>
            <person name="Castelle C.J."/>
            <person name="Singh A."/>
            <person name="Wilkins M.J."/>
            <person name="Williams K.H."/>
            <person name="Banfield J.F."/>
        </authorList>
    </citation>
    <scope>NUCLEOTIDE SEQUENCE [LARGE SCALE GENOMIC DNA]</scope>
</reference>
<feature type="domain" description="Methylated-DNA-[protein]-cysteine S-methyltransferase DNA binding" evidence="2">
    <location>
        <begin position="12"/>
        <end position="87"/>
    </location>
</feature>